<feature type="domain" description="HTH arsR-type" evidence="4">
    <location>
        <begin position="13"/>
        <end position="107"/>
    </location>
</feature>
<protein>
    <recommendedName>
        <fullName evidence="4">HTH arsR-type domain-containing protein</fullName>
    </recommendedName>
</protein>
<dbReference type="InterPro" id="IPR051011">
    <property type="entry name" value="Metal_resp_trans_reg"/>
</dbReference>
<dbReference type="AlphaFoldDB" id="A0A143BFZ6"/>
<dbReference type="InterPro" id="IPR036388">
    <property type="entry name" value="WH-like_DNA-bd_sf"/>
</dbReference>
<evidence type="ECO:0000256" key="3">
    <source>
        <dbReference type="ARBA" id="ARBA00023163"/>
    </source>
</evidence>
<dbReference type="Gene3D" id="1.10.10.10">
    <property type="entry name" value="Winged helix-like DNA-binding domain superfamily/Winged helix DNA-binding domain"/>
    <property type="match status" value="1"/>
</dbReference>
<dbReference type="KEGG" id="gph:GEMMAAP_02035"/>
<evidence type="ECO:0000256" key="1">
    <source>
        <dbReference type="ARBA" id="ARBA00023015"/>
    </source>
</evidence>
<dbReference type="Pfam" id="PF01022">
    <property type="entry name" value="HTH_5"/>
    <property type="match status" value="1"/>
</dbReference>
<evidence type="ECO:0000256" key="2">
    <source>
        <dbReference type="ARBA" id="ARBA00023125"/>
    </source>
</evidence>
<evidence type="ECO:0000313" key="6">
    <source>
        <dbReference type="Proteomes" id="UP000076404"/>
    </source>
</evidence>
<dbReference type="RefSeq" id="WP_043580152.1">
    <property type="nucleotide sequence ID" value="NZ_CP011454.1"/>
</dbReference>
<dbReference type="Proteomes" id="UP000076404">
    <property type="component" value="Chromosome"/>
</dbReference>
<organism evidence="5 6">
    <name type="scientific">Gemmatimonas phototrophica</name>
    <dbReference type="NCBI Taxonomy" id="1379270"/>
    <lineage>
        <taxon>Bacteria</taxon>
        <taxon>Pseudomonadati</taxon>
        <taxon>Gemmatimonadota</taxon>
        <taxon>Gemmatimonadia</taxon>
        <taxon>Gemmatimonadales</taxon>
        <taxon>Gemmatimonadaceae</taxon>
        <taxon>Gemmatimonas</taxon>
    </lineage>
</organism>
<dbReference type="InterPro" id="IPR001845">
    <property type="entry name" value="HTH_ArsR_DNA-bd_dom"/>
</dbReference>
<dbReference type="GO" id="GO:0003677">
    <property type="term" value="F:DNA binding"/>
    <property type="evidence" value="ECO:0007669"/>
    <property type="project" value="UniProtKB-KW"/>
</dbReference>
<dbReference type="CDD" id="cd00090">
    <property type="entry name" value="HTH_ARSR"/>
    <property type="match status" value="1"/>
</dbReference>
<dbReference type="GO" id="GO:0003700">
    <property type="term" value="F:DNA-binding transcription factor activity"/>
    <property type="evidence" value="ECO:0007669"/>
    <property type="project" value="InterPro"/>
</dbReference>
<keyword evidence="3" id="KW-0804">Transcription</keyword>
<accession>A0A143BFZ6</accession>
<dbReference type="EMBL" id="CP011454">
    <property type="protein sequence ID" value="AMW03948.1"/>
    <property type="molecule type" value="Genomic_DNA"/>
</dbReference>
<dbReference type="PRINTS" id="PR00778">
    <property type="entry name" value="HTHARSR"/>
</dbReference>
<dbReference type="PROSITE" id="PS50987">
    <property type="entry name" value="HTH_ARSR_2"/>
    <property type="match status" value="1"/>
</dbReference>
<dbReference type="SUPFAM" id="SSF46785">
    <property type="entry name" value="Winged helix' DNA-binding domain"/>
    <property type="match status" value="1"/>
</dbReference>
<dbReference type="PANTHER" id="PTHR43132">
    <property type="entry name" value="ARSENICAL RESISTANCE OPERON REPRESSOR ARSR-RELATED"/>
    <property type="match status" value="1"/>
</dbReference>
<evidence type="ECO:0000259" key="4">
    <source>
        <dbReference type="PROSITE" id="PS50987"/>
    </source>
</evidence>
<dbReference type="STRING" id="1379270.GEMMAAP_02035"/>
<dbReference type="InterPro" id="IPR011991">
    <property type="entry name" value="ArsR-like_HTH"/>
</dbReference>
<dbReference type="eggNOG" id="COG0640">
    <property type="taxonomic scope" value="Bacteria"/>
</dbReference>
<keyword evidence="1" id="KW-0805">Transcription regulation</keyword>
<sequence length="120" mass="12993">MVSSVRPISKREPTAALLAMVAGRFRALAEPARLGILHELEAGPLTVTELVQRTGLGQGNLSKHLQQLHATGFVSRTRKGLFVYYGLADDNVLALCEIMCGRLEHDIAAARATVSTPRDE</sequence>
<name>A0A143BFZ6_9BACT</name>
<keyword evidence="2" id="KW-0238">DNA-binding</keyword>
<dbReference type="SMART" id="SM00418">
    <property type="entry name" value="HTH_ARSR"/>
    <property type="match status" value="1"/>
</dbReference>
<reference evidence="5 6" key="2">
    <citation type="journal article" date="2016" name="Environ. Microbiol. Rep.">
        <title>Metagenomic evidence for the presence of phototrophic Gemmatimonadetes bacteria in diverse environments.</title>
        <authorList>
            <person name="Zeng Y."/>
            <person name="Baumbach J."/>
            <person name="Barbosa E.G."/>
            <person name="Azevedo V."/>
            <person name="Zhang C."/>
            <person name="Koblizek M."/>
        </authorList>
    </citation>
    <scope>NUCLEOTIDE SEQUENCE [LARGE SCALE GENOMIC DNA]</scope>
    <source>
        <strain evidence="5 6">AP64</strain>
    </source>
</reference>
<reference evidence="5 6" key="1">
    <citation type="journal article" date="2014" name="Proc. Natl. Acad. Sci. U.S.A.">
        <title>Functional type 2 photosynthetic reaction centers found in the rare bacterial phylum Gemmatimonadetes.</title>
        <authorList>
            <person name="Zeng Y."/>
            <person name="Feng F."/>
            <person name="Medova H."/>
            <person name="Dean J."/>
            <person name="Koblizek M."/>
        </authorList>
    </citation>
    <scope>NUCLEOTIDE SEQUENCE [LARGE SCALE GENOMIC DNA]</scope>
    <source>
        <strain evidence="5 6">AP64</strain>
    </source>
</reference>
<keyword evidence="6" id="KW-1185">Reference proteome</keyword>
<evidence type="ECO:0000313" key="5">
    <source>
        <dbReference type="EMBL" id="AMW03948.1"/>
    </source>
</evidence>
<dbReference type="OrthoDB" id="194599at2"/>
<proteinExistence type="predicted"/>
<dbReference type="NCBIfam" id="NF033788">
    <property type="entry name" value="HTH_metalloreg"/>
    <property type="match status" value="1"/>
</dbReference>
<dbReference type="PANTHER" id="PTHR43132:SF9">
    <property type="entry name" value="ARSR FAMILY TRANSCRIPTIONAL REGULATORY PROTEIN"/>
    <property type="match status" value="1"/>
</dbReference>
<dbReference type="InterPro" id="IPR036390">
    <property type="entry name" value="WH_DNA-bd_sf"/>
</dbReference>
<gene>
    <name evidence="5" type="ORF">GEMMAAP_02035</name>
</gene>